<dbReference type="EMBL" id="CM004403">
    <property type="protein sequence ID" value="OAY24986.1"/>
    <property type="molecule type" value="Genomic_DNA"/>
</dbReference>
<gene>
    <name evidence="1" type="ORF">MANES_17G059200v8</name>
</gene>
<comment type="caution">
    <text evidence="1">The sequence shown here is derived from an EMBL/GenBank/DDBJ whole genome shotgun (WGS) entry which is preliminary data.</text>
</comment>
<evidence type="ECO:0000313" key="2">
    <source>
        <dbReference type="Proteomes" id="UP000091857"/>
    </source>
</evidence>
<dbReference type="AlphaFoldDB" id="A0A2C9U667"/>
<keyword evidence="2" id="KW-1185">Reference proteome</keyword>
<name>A0A2C9U667_MANES</name>
<accession>A0A2C9U667</accession>
<dbReference type="Gramene" id="Manes.17G059200.1.v8.1">
    <property type="protein sequence ID" value="Manes.17G059200.1.v8.1.CDS.1"/>
    <property type="gene ID" value="Manes.17G059200.v8.1"/>
</dbReference>
<reference evidence="2" key="1">
    <citation type="journal article" date="2016" name="Nat. Biotechnol.">
        <title>Sequencing wild and cultivated cassava and related species reveals extensive interspecific hybridization and genetic diversity.</title>
        <authorList>
            <person name="Bredeson J.V."/>
            <person name="Lyons J.B."/>
            <person name="Prochnik S.E."/>
            <person name="Wu G.A."/>
            <person name="Ha C.M."/>
            <person name="Edsinger-Gonzales E."/>
            <person name="Grimwood J."/>
            <person name="Schmutz J."/>
            <person name="Rabbi I.Y."/>
            <person name="Egesi C."/>
            <person name="Nauluvula P."/>
            <person name="Lebot V."/>
            <person name="Ndunguru J."/>
            <person name="Mkamilo G."/>
            <person name="Bart R.S."/>
            <person name="Setter T.L."/>
            <person name="Gleadow R.M."/>
            <person name="Kulakow P."/>
            <person name="Ferguson M.E."/>
            <person name="Rounsley S."/>
            <person name="Rokhsar D.S."/>
        </authorList>
    </citation>
    <scope>NUCLEOTIDE SEQUENCE [LARGE SCALE GENOMIC DNA]</scope>
    <source>
        <strain evidence="2">cv. AM560-2</strain>
    </source>
</reference>
<protein>
    <submittedName>
        <fullName evidence="1">Uncharacterized protein</fullName>
    </submittedName>
</protein>
<evidence type="ECO:0000313" key="1">
    <source>
        <dbReference type="EMBL" id="OAY24986.1"/>
    </source>
</evidence>
<dbReference type="Proteomes" id="UP000091857">
    <property type="component" value="Chromosome 17"/>
</dbReference>
<proteinExistence type="predicted"/>
<organism evidence="1 2">
    <name type="scientific">Manihot esculenta</name>
    <name type="common">Cassava</name>
    <name type="synonym">Jatropha manihot</name>
    <dbReference type="NCBI Taxonomy" id="3983"/>
    <lineage>
        <taxon>Eukaryota</taxon>
        <taxon>Viridiplantae</taxon>
        <taxon>Streptophyta</taxon>
        <taxon>Embryophyta</taxon>
        <taxon>Tracheophyta</taxon>
        <taxon>Spermatophyta</taxon>
        <taxon>Magnoliopsida</taxon>
        <taxon>eudicotyledons</taxon>
        <taxon>Gunneridae</taxon>
        <taxon>Pentapetalae</taxon>
        <taxon>rosids</taxon>
        <taxon>fabids</taxon>
        <taxon>Malpighiales</taxon>
        <taxon>Euphorbiaceae</taxon>
        <taxon>Crotonoideae</taxon>
        <taxon>Manihoteae</taxon>
        <taxon>Manihot</taxon>
    </lineage>
</organism>
<sequence length="123" mass="14861">MEMARLMEQMLQMVQVQPQALYPCLEGQWYLLFQQTMLCSVSILFWKQMQVTKVKTNENQKKTRHRASLIQAIVWEQLQAYQGFDSTVEFHMQKRKSYSNFLKLNEKERKERDKGYSKLYHST</sequence>